<feature type="transmembrane region" description="Helical" evidence="5">
    <location>
        <begin position="209"/>
        <end position="242"/>
    </location>
</feature>
<feature type="signal peptide" evidence="6">
    <location>
        <begin position="1"/>
        <end position="32"/>
    </location>
</feature>
<dbReference type="Proteomes" id="UP000694845">
    <property type="component" value="Unplaced"/>
</dbReference>
<organism evidence="8 9">
    <name type="scientific">Acanthaster planci</name>
    <name type="common">Crown-of-thorns starfish</name>
    <dbReference type="NCBI Taxonomy" id="133434"/>
    <lineage>
        <taxon>Eukaryota</taxon>
        <taxon>Metazoa</taxon>
        <taxon>Echinodermata</taxon>
        <taxon>Eleutherozoa</taxon>
        <taxon>Asterozoa</taxon>
        <taxon>Asteroidea</taxon>
        <taxon>Valvatacea</taxon>
        <taxon>Valvatida</taxon>
        <taxon>Acanthasteridae</taxon>
        <taxon>Acanthaster</taxon>
    </lineage>
</organism>
<dbReference type="SMART" id="SM00192">
    <property type="entry name" value="LDLa"/>
    <property type="match status" value="1"/>
</dbReference>
<keyword evidence="5" id="KW-0472">Membrane</keyword>
<dbReference type="CDD" id="cd00112">
    <property type="entry name" value="LDLa"/>
    <property type="match status" value="1"/>
</dbReference>
<feature type="region of interest" description="Disordered" evidence="4">
    <location>
        <begin position="254"/>
        <end position="342"/>
    </location>
</feature>
<evidence type="ECO:0000256" key="5">
    <source>
        <dbReference type="SAM" id="Phobius"/>
    </source>
</evidence>
<dbReference type="PROSITE" id="PS50068">
    <property type="entry name" value="LDLRA_2"/>
    <property type="match status" value="1"/>
</dbReference>
<dbReference type="SMART" id="SM00042">
    <property type="entry name" value="CUB"/>
    <property type="match status" value="1"/>
</dbReference>
<dbReference type="InterPro" id="IPR000859">
    <property type="entry name" value="CUB_dom"/>
</dbReference>
<keyword evidence="8" id="KW-1185">Reference proteome</keyword>
<dbReference type="PANTHER" id="PTHR24652:SF69">
    <property type="entry name" value="CUB DOMAIN-CONTAINING PROTEIN"/>
    <property type="match status" value="1"/>
</dbReference>
<dbReference type="InterPro" id="IPR042333">
    <property type="entry name" value="LRAD2/Mig-13-like"/>
</dbReference>
<dbReference type="Gene3D" id="4.10.400.10">
    <property type="entry name" value="Low-density Lipoprotein Receptor"/>
    <property type="match status" value="1"/>
</dbReference>
<dbReference type="Gene3D" id="2.60.120.290">
    <property type="entry name" value="Spermadhesin, CUB domain"/>
    <property type="match status" value="1"/>
</dbReference>
<feature type="domain" description="CUB" evidence="7">
    <location>
        <begin position="40"/>
        <end position="154"/>
    </location>
</feature>
<dbReference type="OMA" id="IPWISAI"/>
<feature type="disulfide bond" evidence="2">
    <location>
        <begin position="40"/>
        <end position="67"/>
    </location>
</feature>
<proteinExistence type="predicted"/>
<evidence type="ECO:0000313" key="9">
    <source>
        <dbReference type="RefSeq" id="XP_022080359.1"/>
    </source>
</evidence>
<dbReference type="CDD" id="cd00041">
    <property type="entry name" value="CUB"/>
    <property type="match status" value="1"/>
</dbReference>
<dbReference type="PANTHER" id="PTHR24652">
    <property type="entry name" value="LOW-DENSITY LIPOPROTEIN RECEPTOR CLASS A DOMAIN-CONTAINING PROTEIN 2"/>
    <property type="match status" value="1"/>
</dbReference>
<keyword evidence="1 3" id="KW-1015">Disulfide bond</keyword>
<protein>
    <submittedName>
        <fullName evidence="9">Uncharacterized protein LOC110973673</fullName>
    </submittedName>
</protein>
<feature type="disulfide bond" evidence="3">
    <location>
        <begin position="169"/>
        <end position="187"/>
    </location>
</feature>
<feature type="compositionally biased region" description="Low complexity" evidence="4">
    <location>
        <begin position="280"/>
        <end position="313"/>
    </location>
</feature>
<dbReference type="KEGG" id="aplc:110973673"/>
<dbReference type="OrthoDB" id="6514358at2759"/>
<name>A0A8B7XHT3_ACAPL</name>
<feature type="compositionally biased region" description="Pro residues" evidence="4">
    <location>
        <begin position="317"/>
        <end position="333"/>
    </location>
</feature>
<evidence type="ECO:0000256" key="2">
    <source>
        <dbReference type="PROSITE-ProRule" id="PRU00059"/>
    </source>
</evidence>
<evidence type="ECO:0000256" key="4">
    <source>
        <dbReference type="SAM" id="MobiDB-lite"/>
    </source>
</evidence>
<evidence type="ECO:0000256" key="6">
    <source>
        <dbReference type="SAM" id="SignalP"/>
    </source>
</evidence>
<sequence length="342" mass="36352">MTTSLFLPPCGYHQVFACAVGILMLLIRTGDATEYMDQNCGGTIDAGRSGDKLDSQIDYYYGDLIDCTVTITADFNRRILLTFSQVDIDGGLGCNSDYLEVYEGSSTLFRSADLGVICGTSAGNIVSLTNTITLRFKTDYSGSGTGFVLSYTSFESPTFSTCGADEFKCDNNRCIDVSLRFNSYDNCGDNSDETFSTSINVEDTVHKTVGLAIGILVAIIIAAIVGVVLVCVCVGCICYHCCCKKRQPQQPSYQVVSQTPQQQPPMAMQPTGQSSQPASYGQPGAYPAGQQAYPANQPAYPAGQPAYPAGQPGLSPTAPPAYPAVQPAYPPGQPTAYSGEKV</sequence>
<dbReference type="InterPro" id="IPR035914">
    <property type="entry name" value="Sperma_CUB_dom_sf"/>
</dbReference>
<dbReference type="InterPro" id="IPR036055">
    <property type="entry name" value="LDL_receptor-like_sf"/>
</dbReference>
<keyword evidence="6" id="KW-0732">Signal</keyword>
<evidence type="ECO:0000313" key="8">
    <source>
        <dbReference type="Proteomes" id="UP000694845"/>
    </source>
</evidence>
<feature type="chain" id="PRO_5034041248" evidence="6">
    <location>
        <begin position="33"/>
        <end position="342"/>
    </location>
</feature>
<dbReference type="Pfam" id="PF00431">
    <property type="entry name" value="CUB"/>
    <property type="match status" value="1"/>
</dbReference>
<evidence type="ECO:0000256" key="3">
    <source>
        <dbReference type="PROSITE-ProRule" id="PRU00124"/>
    </source>
</evidence>
<keyword evidence="5" id="KW-1133">Transmembrane helix</keyword>
<gene>
    <name evidence="9" type="primary">LOC110973673</name>
</gene>
<reference evidence="9" key="1">
    <citation type="submission" date="2025-08" db="UniProtKB">
        <authorList>
            <consortium name="RefSeq"/>
        </authorList>
    </citation>
    <scope>IDENTIFICATION</scope>
</reference>
<comment type="caution">
    <text evidence="3">Lacks conserved residue(s) required for the propagation of feature annotation.</text>
</comment>
<dbReference type="SUPFAM" id="SSF57424">
    <property type="entry name" value="LDL receptor-like module"/>
    <property type="match status" value="1"/>
</dbReference>
<dbReference type="SUPFAM" id="SSF49854">
    <property type="entry name" value="Spermadhesin, CUB domain"/>
    <property type="match status" value="1"/>
</dbReference>
<evidence type="ECO:0000256" key="1">
    <source>
        <dbReference type="ARBA" id="ARBA00023157"/>
    </source>
</evidence>
<keyword evidence="5" id="KW-0812">Transmembrane</keyword>
<dbReference type="AlphaFoldDB" id="A0A8B7XHT3"/>
<dbReference type="PROSITE" id="PS01180">
    <property type="entry name" value="CUB"/>
    <property type="match status" value="1"/>
</dbReference>
<dbReference type="RefSeq" id="XP_022080359.1">
    <property type="nucleotide sequence ID" value="XM_022224667.1"/>
</dbReference>
<feature type="compositionally biased region" description="Low complexity" evidence="4">
    <location>
        <begin position="254"/>
        <end position="273"/>
    </location>
</feature>
<dbReference type="Pfam" id="PF00057">
    <property type="entry name" value="Ldl_recept_a"/>
    <property type="match status" value="1"/>
</dbReference>
<dbReference type="GeneID" id="110973673"/>
<feature type="disulfide bond" evidence="3">
    <location>
        <begin position="162"/>
        <end position="174"/>
    </location>
</feature>
<evidence type="ECO:0000259" key="7">
    <source>
        <dbReference type="PROSITE" id="PS01180"/>
    </source>
</evidence>
<dbReference type="InterPro" id="IPR002172">
    <property type="entry name" value="LDrepeatLR_classA_rpt"/>
</dbReference>
<accession>A0A8B7XHT3</accession>